<accession>A0ABU7J9D6</accession>
<reference evidence="1 2" key="1">
    <citation type="submission" date="2023-07" db="EMBL/GenBank/DDBJ databases">
        <title>Alkalimonas sp., MEB108 novel, alkaliphilic bacterium isolated from Lonar Lake, India.</title>
        <authorList>
            <person name="Joshi A."/>
            <person name="Thite S."/>
        </authorList>
    </citation>
    <scope>NUCLEOTIDE SEQUENCE [LARGE SCALE GENOMIC DNA]</scope>
    <source>
        <strain evidence="1 2">MEB108</strain>
    </source>
</reference>
<proteinExistence type="predicted"/>
<organism evidence="1 2">
    <name type="scientific">Alkalimonas cellulosilytica</name>
    <dbReference type="NCBI Taxonomy" id="3058395"/>
    <lineage>
        <taxon>Bacteria</taxon>
        <taxon>Pseudomonadati</taxon>
        <taxon>Pseudomonadota</taxon>
        <taxon>Gammaproteobacteria</taxon>
        <taxon>Alkalimonas</taxon>
    </lineage>
</organism>
<protein>
    <submittedName>
        <fullName evidence="1">Uncharacterized protein</fullName>
    </submittedName>
</protein>
<keyword evidence="2" id="KW-1185">Reference proteome</keyword>
<evidence type="ECO:0000313" key="2">
    <source>
        <dbReference type="Proteomes" id="UP001336314"/>
    </source>
</evidence>
<dbReference type="RefSeq" id="WP_330129676.1">
    <property type="nucleotide sequence ID" value="NZ_JAUHLI010000014.1"/>
</dbReference>
<dbReference type="EMBL" id="JAUHLI010000014">
    <property type="protein sequence ID" value="MEE2002617.1"/>
    <property type="molecule type" value="Genomic_DNA"/>
</dbReference>
<dbReference type="Proteomes" id="UP001336314">
    <property type="component" value="Unassembled WGS sequence"/>
</dbReference>
<evidence type="ECO:0000313" key="1">
    <source>
        <dbReference type="EMBL" id="MEE2002617.1"/>
    </source>
</evidence>
<comment type="caution">
    <text evidence="1">The sequence shown here is derived from an EMBL/GenBank/DDBJ whole genome shotgun (WGS) entry which is preliminary data.</text>
</comment>
<name>A0ABU7J9D6_9GAMM</name>
<gene>
    <name evidence="1" type="ORF">QWY20_14250</name>
</gene>
<sequence length="278" mass="31186">MINLLPLLFVLVSSPVPLSCFEQQPEFTDFEVTSQGVIYRNAYHGAPLSEPKMVADLSASGWLFSTQHRVVGSYLPQTALVGQQRFEQLLLLAFHPGLQSEQLVVVRVFPQQSESWQFDQLLPHLDDAVMAAGDTVVAALWQQQQQAAGWWRPIPGKATQLPTLYAGILYLPVAQVVDGDCPLYPLDVSVHIIHMHSGHTVSPPETVQLSEPGPLQWQLKVEGDYLGLWLQHKDDNWLLQPQLLQILPDCLQCSSVIEHSSWPKMLPVAHFWLEEGAY</sequence>